<evidence type="ECO:0000313" key="2">
    <source>
        <dbReference type="EMBL" id="MFC6034516.1"/>
    </source>
</evidence>
<keyword evidence="1" id="KW-0812">Transmembrane</keyword>
<keyword evidence="1" id="KW-1133">Transmembrane helix</keyword>
<dbReference type="Proteomes" id="UP001596116">
    <property type="component" value="Unassembled WGS sequence"/>
</dbReference>
<accession>A0ABW1KRE1</accession>
<comment type="caution">
    <text evidence="2">The sequence shown here is derived from an EMBL/GenBank/DDBJ whole genome shotgun (WGS) entry which is preliminary data.</text>
</comment>
<evidence type="ECO:0000256" key="1">
    <source>
        <dbReference type="SAM" id="Phobius"/>
    </source>
</evidence>
<sequence length="220" mass="23612">MCFSAAASFTAAAVLAGVGAATLALKPQPKDLPFAAIPLIFAVHQAIEGAIWITLHEGAVPYGLVVAYLLIAQILWPAYIPFSVIAMEPKRRRRPGLWVLLAAGLTVSGALAFVLAQHHYTVTAVADGLRYATDLEFERRLLELYLLAVVAPLLLSRHRYVVAFGAVTLVGAIVTVMAFYFAAASVWCFFSGVASVLVYLHVRQTRPSGVTETSTKIEAA</sequence>
<feature type="transmembrane region" description="Helical" evidence="1">
    <location>
        <begin position="137"/>
        <end position="155"/>
    </location>
</feature>
<dbReference type="RefSeq" id="WP_379880159.1">
    <property type="nucleotide sequence ID" value="NZ_JBHPON010000001.1"/>
</dbReference>
<protein>
    <submittedName>
        <fullName evidence="2">DUF6629 family protein</fullName>
    </submittedName>
</protein>
<dbReference type="Pfam" id="PF20334">
    <property type="entry name" value="DUF6629"/>
    <property type="match status" value="1"/>
</dbReference>
<keyword evidence="1" id="KW-0472">Membrane</keyword>
<name>A0ABW1KRE1_9PROT</name>
<feature type="transmembrane region" description="Helical" evidence="1">
    <location>
        <begin position="160"/>
        <end position="178"/>
    </location>
</feature>
<reference evidence="2 3" key="1">
    <citation type="submission" date="2024-09" db="EMBL/GenBank/DDBJ databases">
        <authorList>
            <person name="Zhang Z.-H."/>
        </authorList>
    </citation>
    <scope>NUCLEOTIDE SEQUENCE [LARGE SCALE GENOMIC DNA]</scope>
    <source>
        <strain evidence="2 3">HHTR114</strain>
    </source>
</reference>
<proteinExistence type="predicted"/>
<feature type="transmembrane region" description="Helical" evidence="1">
    <location>
        <begin position="184"/>
        <end position="202"/>
    </location>
</feature>
<organism evidence="2 3">
    <name type="scientific">Hyphococcus aureus</name>
    <dbReference type="NCBI Taxonomy" id="2666033"/>
    <lineage>
        <taxon>Bacteria</taxon>
        <taxon>Pseudomonadati</taxon>
        <taxon>Pseudomonadota</taxon>
        <taxon>Alphaproteobacteria</taxon>
        <taxon>Parvularculales</taxon>
        <taxon>Parvularculaceae</taxon>
        <taxon>Hyphococcus</taxon>
    </lineage>
</organism>
<keyword evidence="3" id="KW-1185">Reference proteome</keyword>
<feature type="transmembrane region" description="Helical" evidence="1">
    <location>
        <begin position="62"/>
        <end position="85"/>
    </location>
</feature>
<dbReference type="EMBL" id="JBHPON010000001">
    <property type="protein sequence ID" value="MFC6034516.1"/>
    <property type="molecule type" value="Genomic_DNA"/>
</dbReference>
<gene>
    <name evidence="2" type="ORF">ACFMB1_03110</name>
</gene>
<feature type="transmembrane region" description="Helical" evidence="1">
    <location>
        <begin position="97"/>
        <end position="117"/>
    </location>
</feature>
<dbReference type="InterPro" id="IPR046737">
    <property type="entry name" value="DUF6629"/>
</dbReference>
<evidence type="ECO:0000313" key="3">
    <source>
        <dbReference type="Proteomes" id="UP001596116"/>
    </source>
</evidence>